<name>A0A7J0DLP9_9ERIC</name>
<dbReference type="InterPro" id="IPR011011">
    <property type="entry name" value="Znf_FYVE_PHD"/>
</dbReference>
<keyword evidence="3" id="KW-0862">Zinc</keyword>
<gene>
    <name evidence="8" type="ORF">Acr_00g0054200</name>
</gene>
<feature type="region of interest" description="Disordered" evidence="5">
    <location>
        <begin position="52"/>
        <end position="76"/>
    </location>
</feature>
<keyword evidence="8" id="KW-0238">DNA-binding</keyword>
<dbReference type="AlphaFoldDB" id="A0A7J0DLP9"/>
<dbReference type="InterPro" id="IPR019786">
    <property type="entry name" value="Zinc_finger_PHD-type_CS"/>
</dbReference>
<dbReference type="CDD" id="cd15570">
    <property type="entry name" value="PHD_Bye1p_SIZ1_like"/>
    <property type="match status" value="1"/>
</dbReference>
<dbReference type="GO" id="GO:0008270">
    <property type="term" value="F:zinc ion binding"/>
    <property type="evidence" value="ECO:0007669"/>
    <property type="project" value="UniProtKB-KW"/>
</dbReference>
<dbReference type="PANTHER" id="PTHR10782">
    <property type="entry name" value="ZINC FINGER MIZ DOMAIN-CONTAINING PROTEIN"/>
    <property type="match status" value="1"/>
</dbReference>
<evidence type="ECO:0000259" key="7">
    <source>
        <dbReference type="PROSITE" id="PS51044"/>
    </source>
</evidence>
<keyword evidence="6" id="KW-0732">Signal</keyword>
<dbReference type="SUPFAM" id="SSF57903">
    <property type="entry name" value="FYVE/PHD zinc finger"/>
    <property type="match status" value="1"/>
</dbReference>
<dbReference type="GO" id="GO:0003677">
    <property type="term" value="F:DNA binding"/>
    <property type="evidence" value="ECO:0007669"/>
    <property type="project" value="UniProtKB-KW"/>
</dbReference>
<evidence type="ECO:0000313" key="9">
    <source>
        <dbReference type="Proteomes" id="UP000585474"/>
    </source>
</evidence>
<dbReference type="SMART" id="SM00249">
    <property type="entry name" value="PHD"/>
    <property type="match status" value="1"/>
</dbReference>
<dbReference type="GO" id="GO:0000785">
    <property type="term" value="C:chromatin"/>
    <property type="evidence" value="ECO:0007669"/>
    <property type="project" value="TreeGrafter"/>
</dbReference>
<dbReference type="InterPro" id="IPR001965">
    <property type="entry name" value="Znf_PHD"/>
</dbReference>
<dbReference type="GO" id="GO:0061665">
    <property type="term" value="F:SUMO ligase activity"/>
    <property type="evidence" value="ECO:0007669"/>
    <property type="project" value="TreeGrafter"/>
</dbReference>
<dbReference type="GO" id="GO:0016925">
    <property type="term" value="P:protein sumoylation"/>
    <property type="evidence" value="ECO:0007669"/>
    <property type="project" value="TreeGrafter"/>
</dbReference>
<evidence type="ECO:0000256" key="2">
    <source>
        <dbReference type="ARBA" id="ARBA00022771"/>
    </source>
</evidence>
<evidence type="ECO:0000256" key="1">
    <source>
        <dbReference type="ARBA" id="ARBA00022723"/>
    </source>
</evidence>
<dbReference type="Gene3D" id="3.30.40.10">
    <property type="entry name" value="Zinc/RING finger domain, C3HC4 (zinc finger)"/>
    <property type="match status" value="2"/>
</dbReference>
<evidence type="ECO:0000313" key="8">
    <source>
        <dbReference type="EMBL" id="GFS37830.1"/>
    </source>
</evidence>
<keyword evidence="9" id="KW-1185">Reference proteome</keyword>
<proteinExistence type="predicted"/>
<dbReference type="PANTHER" id="PTHR10782:SF102">
    <property type="entry name" value="E3 SUMO-PROTEIN LIGASE SIZ1"/>
    <property type="match status" value="1"/>
</dbReference>
<keyword evidence="2 4" id="KW-0863">Zinc-finger</keyword>
<dbReference type="InterPro" id="IPR013083">
    <property type="entry name" value="Znf_RING/FYVE/PHD"/>
</dbReference>
<comment type="caution">
    <text evidence="8">The sequence shown here is derived from an EMBL/GenBank/DDBJ whole genome shotgun (WGS) entry which is preliminary data.</text>
</comment>
<feature type="compositionally biased region" description="Polar residues" evidence="5">
    <location>
        <begin position="52"/>
        <end position="68"/>
    </location>
</feature>
<accession>A0A7J0DLP9</accession>
<sequence length="978" mass="107894">MCMQIQWLFSCCLSFLVVPGVGAKKNAVGKYEVAKLVDDIYRKMQVSGATETTDLASKGQGVSDSSNVRPKEEIEDSDHMDKIRCLCGSSLQTDSMIKCEDPSCHVWQHMGCVIIPEKPMEGVLPSPPEFFYCERCRLARADPFWVTMGDDPLFPVKLITANVPTDGTNPVQSIEKTFQLTRANKDLLAKQEYDVQAWCMLLNDKVLFRMQWPQYADLQVNGVPVRAINRPGSQLLGANGRDDGPIITPCTRDGINKISLKGCDSRMFCLGVRIVKRRTIQQILSLIPKESDGEQFEDALARVRRCVGGGTATENADSDSDLAIVADSIPVNLRCPTIANAQCAFKYPRAGEMAINKEHFILVLHAFKIDPDEYELIKWFIPLHILVMKELDMSGSRMKVAGRFKPCLHMGCFDLEVFVEMNQRSRKWQCPICLKNYSLENIIIDPYFNRIASKMWNCGEDVTEIEVKPDGSWRAKAESYLGDLGLWHFPDGSLCAAIDEVKSKSEAFKHIKHEGVSEGHASLKLVIKENRNGCWKVSKPEDMHPLSSGNRFEKFENHCQNVIPMSSSATGSGRDGEDPSVNQDGDAEVIVLSDSEEEDDIMISSGAVYNNDRTDAGGPGGVTFSLPPHGIPDPYPEDPALGTGGSSCLGLFNTNDDEYGMPLWPLPPGTQAGPSFQLFGSDADVSDVLVDLQHGSINCPTSMNGYTLTPETAMGSDALVPEPSVDHLNADINDGLVDNPLAFRGDDPSLQIFLPTRPSDASMQANLRDQPDASNCIRSEDWISLRLGDGGPSDHFETTTANVLTSQQHFQSKEGAMDSLPDAASLIHGMNDNRSGETSRERTSFSDELFCSSVPPLKEFLLLGWYKFSLLMTTFRSDAGKLYDRHHPSINPKMPLPPTFTWLLHRPPPSPTFFPVASITLRAVSCQFLVEWGGDFDFGVWMEGWVDSERGPEVVVNGVGRGVGEGCRAVLGWFKGCG</sequence>
<organism evidence="8 9">
    <name type="scientific">Actinidia rufa</name>
    <dbReference type="NCBI Taxonomy" id="165716"/>
    <lineage>
        <taxon>Eukaryota</taxon>
        <taxon>Viridiplantae</taxon>
        <taxon>Streptophyta</taxon>
        <taxon>Embryophyta</taxon>
        <taxon>Tracheophyta</taxon>
        <taxon>Spermatophyta</taxon>
        <taxon>Magnoliopsida</taxon>
        <taxon>eudicotyledons</taxon>
        <taxon>Gunneridae</taxon>
        <taxon>Pentapetalae</taxon>
        <taxon>asterids</taxon>
        <taxon>Ericales</taxon>
        <taxon>Actinidiaceae</taxon>
        <taxon>Actinidia</taxon>
    </lineage>
</organism>
<dbReference type="OrthoDB" id="28127at2759"/>
<feature type="signal peptide" evidence="6">
    <location>
        <begin position="1"/>
        <end position="23"/>
    </location>
</feature>
<evidence type="ECO:0000256" key="5">
    <source>
        <dbReference type="SAM" id="MobiDB-lite"/>
    </source>
</evidence>
<protein>
    <submittedName>
        <fullName evidence="8">DNA-binding protein with MIZ/SP-RING zinc finger, PHD-finger and SAP domain-containing protein</fullName>
    </submittedName>
</protein>
<dbReference type="PROSITE" id="PS01359">
    <property type="entry name" value="ZF_PHD_1"/>
    <property type="match status" value="1"/>
</dbReference>
<evidence type="ECO:0000256" key="3">
    <source>
        <dbReference type="ARBA" id="ARBA00022833"/>
    </source>
</evidence>
<dbReference type="Pfam" id="PF02891">
    <property type="entry name" value="zf-MIZ"/>
    <property type="match status" value="1"/>
</dbReference>
<keyword evidence="1" id="KW-0479">Metal-binding</keyword>
<dbReference type="Proteomes" id="UP000585474">
    <property type="component" value="Unassembled WGS sequence"/>
</dbReference>
<dbReference type="InterPro" id="IPR004181">
    <property type="entry name" value="Znf_MIZ"/>
</dbReference>
<feature type="domain" description="SP-RING-type" evidence="7">
    <location>
        <begin position="372"/>
        <end position="457"/>
    </location>
</feature>
<dbReference type="PROSITE" id="PS51044">
    <property type="entry name" value="ZF_SP_RING"/>
    <property type="match status" value="1"/>
</dbReference>
<evidence type="ECO:0000256" key="6">
    <source>
        <dbReference type="SAM" id="SignalP"/>
    </source>
</evidence>
<reference evidence="9" key="1">
    <citation type="submission" date="2019-07" db="EMBL/GenBank/DDBJ databases">
        <title>De Novo Assembly of kiwifruit Actinidia rufa.</title>
        <authorList>
            <person name="Sugita-Konishi S."/>
            <person name="Sato K."/>
            <person name="Mori E."/>
            <person name="Abe Y."/>
            <person name="Kisaki G."/>
            <person name="Hamano K."/>
            <person name="Suezawa K."/>
            <person name="Otani M."/>
            <person name="Fukuda T."/>
            <person name="Manabe T."/>
            <person name="Gomi K."/>
            <person name="Tabuchi M."/>
            <person name="Akimitsu K."/>
            <person name="Kataoka I."/>
        </authorList>
    </citation>
    <scope>NUCLEOTIDE SEQUENCE [LARGE SCALE GENOMIC DNA]</scope>
    <source>
        <strain evidence="9">cv. Fuchu</strain>
    </source>
</reference>
<evidence type="ECO:0000256" key="4">
    <source>
        <dbReference type="PROSITE-ProRule" id="PRU00452"/>
    </source>
</evidence>
<feature type="chain" id="PRO_5029818946" evidence="6">
    <location>
        <begin position="24"/>
        <end position="978"/>
    </location>
</feature>
<dbReference type="EMBL" id="BJWL01000293">
    <property type="protein sequence ID" value="GFS37830.1"/>
    <property type="molecule type" value="Genomic_DNA"/>
</dbReference>